<sequence>MGNSHLKKFLFFTLPFMVDISLSVEENSYRAAVFEIAQFQFGDGSSSGEDAINKNLEKNEIFLDPRLHHSFFRDLLVKRFRNINVNVNFALGCSFCKPIDSLNPKNALLAFGNPYGKYAPPNKIGWYHQFNETRCLCKSSGCPSVLEEAMERVKHSFARSPQKLTRVAACKPGMA</sequence>
<accession>A0A8X6S7Y7</accession>
<keyword evidence="3" id="KW-1185">Reference proteome</keyword>
<evidence type="ECO:0000313" key="2">
    <source>
        <dbReference type="EMBL" id="GFY06355.1"/>
    </source>
</evidence>
<name>A0A8X6S7Y7_TRICX</name>
<evidence type="ECO:0000256" key="1">
    <source>
        <dbReference type="SAM" id="SignalP"/>
    </source>
</evidence>
<gene>
    <name evidence="2" type="ORF">TNCV_2681431</name>
</gene>
<feature type="signal peptide" evidence="1">
    <location>
        <begin position="1"/>
        <end position="23"/>
    </location>
</feature>
<dbReference type="AlphaFoldDB" id="A0A8X6S7Y7"/>
<keyword evidence="1" id="KW-0732">Signal</keyword>
<dbReference type="Proteomes" id="UP000887159">
    <property type="component" value="Unassembled WGS sequence"/>
</dbReference>
<feature type="chain" id="PRO_5036444480" evidence="1">
    <location>
        <begin position="24"/>
        <end position="175"/>
    </location>
</feature>
<evidence type="ECO:0000313" key="3">
    <source>
        <dbReference type="Proteomes" id="UP000887159"/>
    </source>
</evidence>
<proteinExistence type="predicted"/>
<protein>
    <submittedName>
        <fullName evidence="2">Uncharacterized protein</fullName>
    </submittedName>
</protein>
<organism evidence="2 3">
    <name type="scientific">Trichonephila clavipes</name>
    <name type="common">Golden silk orbweaver</name>
    <name type="synonym">Nephila clavipes</name>
    <dbReference type="NCBI Taxonomy" id="2585209"/>
    <lineage>
        <taxon>Eukaryota</taxon>
        <taxon>Metazoa</taxon>
        <taxon>Ecdysozoa</taxon>
        <taxon>Arthropoda</taxon>
        <taxon>Chelicerata</taxon>
        <taxon>Arachnida</taxon>
        <taxon>Araneae</taxon>
        <taxon>Araneomorphae</taxon>
        <taxon>Entelegynae</taxon>
        <taxon>Araneoidea</taxon>
        <taxon>Nephilidae</taxon>
        <taxon>Trichonephila</taxon>
    </lineage>
</organism>
<comment type="caution">
    <text evidence="2">The sequence shown here is derived from an EMBL/GenBank/DDBJ whole genome shotgun (WGS) entry which is preliminary data.</text>
</comment>
<dbReference type="EMBL" id="BMAU01021258">
    <property type="protein sequence ID" value="GFY06355.1"/>
    <property type="molecule type" value="Genomic_DNA"/>
</dbReference>
<reference evidence="2" key="1">
    <citation type="submission" date="2020-08" db="EMBL/GenBank/DDBJ databases">
        <title>Multicomponent nature underlies the extraordinary mechanical properties of spider dragline silk.</title>
        <authorList>
            <person name="Kono N."/>
            <person name="Nakamura H."/>
            <person name="Mori M."/>
            <person name="Yoshida Y."/>
            <person name="Ohtoshi R."/>
            <person name="Malay A.D."/>
            <person name="Moran D.A.P."/>
            <person name="Tomita M."/>
            <person name="Numata K."/>
            <person name="Arakawa K."/>
        </authorList>
    </citation>
    <scope>NUCLEOTIDE SEQUENCE</scope>
</reference>